<feature type="domain" description="HTH gntR-type" evidence="4">
    <location>
        <begin position="19"/>
        <end position="87"/>
    </location>
</feature>
<organism evidence="5 6">
    <name type="scientific">Jiangella alkaliphila</name>
    <dbReference type="NCBI Taxonomy" id="419479"/>
    <lineage>
        <taxon>Bacteria</taxon>
        <taxon>Bacillati</taxon>
        <taxon>Actinomycetota</taxon>
        <taxon>Actinomycetes</taxon>
        <taxon>Jiangellales</taxon>
        <taxon>Jiangellaceae</taxon>
        <taxon>Jiangella</taxon>
    </lineage>
</organism>
<dbReference type="SUPFAM" id="SSF46785">
    <property type="entry name" value="Winged helix' DNA-binding domain"/>
    <property type="match status" value="1"/>
</dbReference>
<evidence type="ECO:0000256" key="1">
    <source>
        <dbReference type="ARBA" id="ARBA00023015"/>
    </source>
</evidence>
<gene>
    <name evidence="5" type="ORF">SAMN04488563_5920</name>
</gene>
<dbReference type="Pfam" id="PF00392">
    <property type="entry name" value="GntR"/>
    <property type="match status" value="1"/>
</dbReference>
<dbReference type="SMART" id="SM00345">
    <property type="entry name" value="HTH_GNTR"/>
    <property type="match status" value="1"/>
</dbReference>
<dbReference type="GO" id="GO:0003700">
    <property type="term" value="F:DNA-binding transcription factor activity"/>
    <property type="evidence" value="ECO:0007669"/>
    <property type="project" value="InterPro"/>
</dbReference>
<dbReference type="SMART" id="SM00895">
    <property type="entry name" value="FCD"/>
    <property type="match status" value="1"/>
</dbReference>
<proteinExistence type="predicted"/>
<dbReference type="EMBL" id="LT629791">
    <property type="protein sequence ID" value="SDU79060.1"/>
    <property type="molecule type" value="Genomic_DNA"/>
</dbReference>
<evidence type="ECO:0000313" key="5">
    <source>
        <dbReference type="EMBL" id="SDU79060.1"/>
    </source>
</evidence>
<dbReference type="PANTHER" id="PTHR43537:SF5">
    <property type="entry name" value="UXU OPERON TRANSCRIPTIONAL REGULATOR"/>
    <property type="match status" value="1"/>
</dbReference>
<dbReference type="Gene3D" id="1.20.120.530">
    <property type="entry name" value="GntR ligand-binding domain-like"/>
    <property type="match status" value="1"/>
</dbReference>
<dbReference type="PRINTS" id="PR00035">
    <property type="entry name" value="HTHGNTR"/>
</dbReference>
<dbReference type="CDD" id="cd07377">
    <property type="entry name" value="WHTH_GntR"/>
    <property type="match status" value="1"/>
</dbReference>
<dbReference type="GO" id="GO:0003677">
    <property type="term" value="F:DNA binding"/>
    <property type="evidence" value="ECO:0007669"/>
    <property type="project" value="UniProtKB-KW"/>
</dbReference>
<evidence type="ECO:0000256" key="2">
    <source>
        <dbReference type="ARBA" id="ARBA00023125"/>
    </source>
</evidence>
<reference evidence="6" key="1">
    <citation type="submission" date="2016-10" db="EMBL/GenBank/DDBJ databases">
        <authorList>
            <person name="Varghese N."/>
            <person name="Submissions S."/>
        </authorList>
    </citation>
    <scope>NUCLEOTIDE SEQUENCE [LARGE SCALE GENOMIC DNA]</scope>
    <source>
        <strain evidence="6">DSM 45079</strain>
    </source>
</reference>
<name>A0A1H2LDE8_9ACTN</name>
<dbReference type="RefSeq" id="WP_046772002.1">
    <property type="nucleotide sequence ID" value="NZ_LBMC01000054.1"/>
</dbReference>
<dbReference type="STRING" id="419479.SAMN04488563_5920"/>
<accession>A0A1H2LDE8</accession>
<dbReference type="Proteomes" id="UP000182977">
    <property type="component" value="Chromosome I"/>
</dbReference>
<evidence type="ECO:0000313" key="6">
    <source>
        <dbReference type="Proteomes" id="UP000182977"/>
    </source>
</evidence>
<sequence length="249" mass="26695">MATTPSTVFGSDGFRRARSGAADQVADDLRAKIYSGELEKGARLPSERELAKYYGVSAPTVSEAIRALSATKLLQARHGSGTYVTAESSELVDQAFQAVVELESVDLESVLDVSDLVYEKAVGLGVTRASDDEVQELRDATAGFDERAHSADEYAAVLARYLTVLVQISHNSLLVAMSRFLIRKHIALARESAVISSQTWAQVALSLNGERAAVVDAVARRDQAAADAAIRTFLLRGREVIRANRGAAG</sequence>
<keyword evidence="1" id="KW-0805">Transcription regulation</keyword>
<keyword evidence="6" id="KW-1185">Reference proteome</keyword>
<protein>
    <submittedName>
        <fullName evidence="5">DNA-binding transcriptional regulator, FadR family</fullName>
    </submittedName>
</protein>
<keyword evidence="3" id="KW-0804">Transcription</keyword>
<dbReference type="Pfam" id="PF07729">
    <property type="entry name" value="FCD"/>
    <property type="match status" value="1"/>
</dbReference>
<dbReference type="InterPro" id="IPR036388">
    <property type="entry name" value="WH-like_DNA-bd_sf"/>
</dbReference>
<dbReference type="PANTHER" id="PTHR43537">
    <property type="entry name" value="TRANSCRIPTIONAL REGULATOR, GNTR FAMILY"/>
    <property type="match status" value="1"/>
</dbReference>
<evidence type="ECO:0000259" key="4">
    <source>
        <dbReference type="PROSITE" id="PS50949"/>
    </source>
</evidence>
<dbReference type="Gene3D" id="1.10.10.10">
    <property type="entry name" value="Winged helix-like DNA-binding domain superfamily/Winged helix DNA-binding domain"/>
    <property type="match status" value="1"/>
</dbReference>
<keyword evidence="2 5" id="KW-0238">DNA-binding</keyword>
<dbReference type="AlphaFoldDB" id="A0A1H2LDE8"/>
<dbReference type="PROSITE" id="PS50949">
    <property type="entry name" value="HTH_GNTR"/>
    <property type="match status" value="1"/>
</dbReference>
<dbReference type="InterPro" id="IPR036390">
    <property type="entry name" value="WH_DNA-bd_sf"/>
</dbReference>
<dbReference type="InterPro" id="IPR000524">
    <property type="entry name" value="Tscrpt_reg_HTH_GntR"/>
</dbReference>
<evidence type="ECO:0000256" key="3">
    <source>
        <dbReference type="ARBA" id="ARBA00023163"/>
    </source>
</evidence>
<dbReference type="SUPFAM" id="SSF48008">
    <property type="entry name" value="GntR ligand-binding domain-like"/>
    <property type="match status" value="1"/>
</dbReference>
<dbReference type="OrthoDB" id="7989071at2"/>
<dbReference type="InterPro" id="IPR011711">
    <property type="entry name" value="GntR_C"/>
</dbReference>
<dbReference type="InterPro" id="IPR008920">
    <property type="entry name" value="TF_FadR/GntR_C"/>
</dbReference>